<keyword evidence="4" id="KW-0808">Transferase</keyword>
<evidence type="ECO:0000313" key="21">
    <source>
        <dbReference type="Proteomes" id="UP000316079"/>
    </source>
</evidence>
<evidence type="ECO:0000256" key="10">
    <source>
        <dbReference type="ARBA" id="ARBA00022975"/>
    </source>
</evidence>
<keyword evidence="8" id="KW-0067">ATP-binding</keyword>
<feature type="domain" description="Thymidylate kinase-like" evidence="19">
    <location>
        <begin position="302"/>
        <end position="475"/>
    </location>
</feature>
<dbReference type="HAMAP" id="MF_00165">
    <property type="entry name" value="Thymidylate_kinase"/>
    <property type="match status" value="1"/>
</dbReference>
<dbReference type="Gene3D" id="3.40.50.300">
    <property type="entry name" value="P-loop containing nucleotide triphosphate hydrolases"/>
    <property type="match status" value="1"/>
</dbReference>
<dbReference type="GO" id="GO:0006233">
    <property type="term" value="P:dTDP biosynthetic process"/>
    <property type="evidence" value="ECO:0007669"/>
    <property type="project" value="InterPro"/>
</dbReference>
<evidence type="ECO:0000256" key="11">
    <source>
        <dbReference type="ARBA" id="ARBA00023054"/>
    </source>
</evidence>
<keyword evidence="21" id="KW-1185">Reference proteome</keyword>
<dbReference type="InterPro" id="IPR018094">
    <property type="entry name" value="Thymidylate_kinase"/>
</dbReference>
<keyword evidence="10" id="KW-0665">Pyrimidine biosynthesis</keyword>
<keyword evidence="7" id="KW-0418">Kinase</keyword>
<dbReference type="InterPro" id="IPR039430">
    <property type="entry name" value="Thymidylate_kin-like_dom"/>
</dbReference>
<comment type="catalytic activity">
    <reaction evidence="15">
        <text>dCMP + ATP = dCDP + ADP</text>
        <dbReference type="Rhea" id="RHEA:25094"/>
        <dbReference type="ChEBI" id="CHEBI:30616"/>
        <dbReference type="ChEBI" id="CHEBI:57566"/>
        <dbReference type="ChEBI" id="CHEBI:58593"/>
        <dbReference type="ChEBI" id="CHEBI:456216"/>
        <dbReference type="EC" id="2.7.4.14"/>
    </reaction>
</comment>
<evidence type="ECO:0000256" key="5">
    <source>
        <dbReference type="ARBA" id="ARBA00022727"/>
    </source>
</evidence>
<dbReference type="STRING" id="623744.A0A553Q8H3"/>
<keyword evidence="6" id="KW-0547">Nucleotide-binding</keyword>
<dbReference type="EC" id="2.7.4.14" evidence="16"/>
<dbReference type="SUPFAM" id="SSF52540">
    <property type="entry name" value="P-loop containing nucleoside triphosphate hydrolases"/>
    <property type="match status" value="1"/>
</dbReference>
<evidence type="ECO:0000256" key="17">
    <source>
        <dbReference type="ARBA" id="ARBA00070686"/>
    </source>
</evidence>
<evidence type="ECO:0000256" key="1">
    <source>
        <dbReference type="ARBA" id="ARBA00004173"/>
    </source>
</evidence>
<evidence type="ECO:0000313" key="20">
    <source>
        <dbReference type="EMBL" id="TRY86234.1"/>
    </source>
</evidence>
<evidence type="ECO:0000256" key="12">
    <source>
        <dbReference type="ARBA" id="ARBA00023128"/>
    </source>
</evidence>
<evidence type="ECO:0000256" key="2">
    <source>
        <dbReference type="ARBA" id="ARBA00009776"/>
    </source>
</evidence>
<keyword evidence="11" id="KW-0175">Coiled coil</keyword>
<keyword evidence="9" id="KW-0809">Transit peptide</keyword>
<dbReference type="AlphaFoldDB" id="A0A553Q8H3"/>
<dbReference type="InterPro" id="IPR027417">
    <property type="entry name" value="P-loop_NTPase"/>
</dbReference>
<dbReference type="GO" id="GO:0005524">
    <property type="term" value="F:ATP binding"/>
    <property type="evidence" value="ECO:0007669"/>
    <property type="project" value="UniProtKB-KW"/>
</dbReference>
<keyword evidence="12" id="KW-0496">Mitochondrion</keyword>
<dbReference type="FunFam" id="3.40.50.300:FF:001133">
    <property type="entry name" value="UMP-CMP kinase 2, mitochondrial"/>
    <property type="match status" value="1"/>
</dbReference>
<evidence type="ECO:0000259" key="19">
    <source>
        <dbReference type="Pfam" id="PF02223"/>
    </source>
</evidence>
<protein>
    <recommendedName>
        <fullName evidence="17">UMP-CMP kinase 2, mitochondrial</fullName>
        <ecNumber evidence="16">2.7.4.14</ecNumber>
        <ecNumber evidence="3">2.7.4.9</ecNumber>
    </recommendedName>
    <alternativeName>
        <fullName evidence="18">Nucleoside-diphosphate kinase</fullName>
    </alternativeName>
</protein>
<accession>A0A553Q8H3</accession>
<proteinExistence type="inferred from homology"/>
<evidence type="ECO:0000256" key="8">
    <source>
        <dbReference type="ARBA" id="ARBA00022840"/>
    </source>
</evidence>
<dbReference type="GO" id="GO:0006227">
    <property type="term" value="P:dUDP biosynthetic process"/>
    <property type="evidence" value="ECO:0007669"/>
    <property type="project" value="TreeGrafter"/>
</dbReference>
<gene>
    <name evidence="20" type="ORF">DNTS_026407</name>
</gene>
<sequence length="486" mass="54888">MQTRAMFRWGQLCSRVFAVEFNVRSKSLYFSLSSNPQVLPRGLQELFGDSGKVFSVLVHSENRIKKAQMLANIKHKLSITLSRDCDVFEASSFLPDAKNSVVKGVFIRDKSATCVSEDTLRTLQQENDAICVFSYKSEGQHCWQELWTPANHEEVSKLDRKCLYVNHSPEAEHHPTTLDIKNSDVFYSVNEAINVLRECVDIIPESKEVLKLVDKQLETRRSDGFPVIVIEGLDATGASSRFGTFPEVSHSPESSASPEFSAFPWLGCSPLKCSAPPQSSASPPNLVPYQNPLKTLTCFPIGKTTLTEALKESMNATLLKSPPQRLAPFRQRFDSEPPLIRRAFYALGNYITAAHIAKESLRAPVIVDRYWHSTAAYAIATAVGGRMENLPKPGSELYQWPEDLLQPNLVLLLTLSPEERVRRLRDRGQDKTTEETELELNQIFRLKVEEAYKRIQNPRCMIVDASPSPQQVLQQVQRLIRNKCHL</sequence>
<comment type="catalytic activity">
    <reaction evidence="13">
        <text>dTMP + ATP = dTDP + ADP</text>
        <dbReference type="Rhea" id="RHEA:13517"/>
        <dbReference type="ChEBI" id="CHEBI:30616"/>
        <dbReference type="ChEBI" id="CHEBI:58369"/>
        <dbReference type="ChEBI" id="CHEBI:63528"/>
        <dbReference type="ChEBI" id="CHEBI:456216"/>
        <dbReference type="EC" id="2.7.4.9"/>
    </reaction>
</comment>
<comment type="caution">
    <text evidence="20">The sequence shown here is derived from an EMBL/GenBank/DDBJ whole genome shotgun (WGS) entry which is preliminary data.</text>
</comment>
<keyword evidence="5" id="KW-0545">Nucleotide biosynthesis</keyword>
<comment type="similarity">
    <text evidence="2">Belongs to the thymidylate kinase family.</text>
</comment>
<dbReference type="GO" id="GO:0006235">
    <property type="term" value="P:dTTP biosynthetic process"/>
    <property type="evidence" value="ECO:0007669"/>
    <property type="project" value="TreeGrafter"/>
</dbReference>
<name>A0A553Q8H3_9TELE</name>
<comment type="catalytic activity">
    <reaction evidence="14">
        <text>CMP + ATP = CDP + ADP</text>
        <dbReference type="Rhea" id="RHEA:11600"/>
        <dbReference type="ChEBI" id="CHEBI:30616"/>
        <dbReference type="ChEBI" id="CHEBI:58069"/>
        <dbReference type="ChEBI" id="CHEBI:60377"/>
        <dbReference type="ChEBI" id="CHEBI:456216"/>
        <dbReference type="EC" id="2.7.4.14"/>
    </reaction>
</comment>
<dbReference type="OrthoDB" id="425602at2759"/>
<comment type="subcellular location">
    <subcellularLocation>
        <location evidence="1">Mitochondrion</location>
    </subcellularLocation>
</comment>
<dbReference type="EC" id="2.7.4.9" evidence="3"/>
<evidence type="ECO:0000256" key="13">
    <source>
        <dbReference type="ARBA" id="ARBA00048743"/>
    </source>
</evidence>
<reference evidence="20 21" key="1">
    <citation type="journal article" date="2019" name="Sci. Data">
        <title>Hybrid genome assembly and annotation of Danionella translucida.</title>
        <authorList>
            <person name="Kadobianskyi M."/>
            <person name="Schulze L."/>
            <person name="Schuelke M."/>
            <person name="Judkewitz B."/>
        </authorList>
    </citation>
    <scope>NUCLEOTIDE SEQUENCE [LARGE SCALE GENOMIC DNA]</scope>
    <source>
        <strain evidence="20 21">Bolton</strain>
    </source>
</reference>
<evidence type="ECO:0000256" key="18">
    <source>
        <dbReference type="ARBA" id="ARBA00076149"/>
    </source>
</evidence>
<dbReference type="GO" id="GO:0004798">
    <property type="term" value="F:dTMP kinase activity"/>
    <property type="evidence" value="ECO:0007669"/>
    <property type="project" value="UniProtKB-EC"/>
</dbReference>
<dbReference type="PANTHER" id="PTHR10344">
    <property type="entry name" value="THYMIDYLATE KINASE"/>
    <property type="match status" value="1"/>
</dbReference>
<dbReference type="Pfam" id="PF02223">
    <property type="entry name" value="Thymidylate_kin"/>
    <property type="match status" value="1"/>
</dbReference>
<evidence type="ECO:0000256" key="15">
    <source>
        <dbReference type="ARBA" id="ARBA00051598"/>
    </source>
</evidence>
<dbReference type="EMBL" id="SRMA01026236">
    <property type="protein sequence ID" value="TRY86234.1"/>
    <property type="molecule type" value="Genomic_DNA"/>
</dbReference>
<evidence type="ECO:0000256" key="4">
    <source>
        <dbReference type="ARBA" id="ARBA00022679"/>
    </source>
</evidence>
<evidence type="ECO:0000256" key="7">
    <source>
        <dbReference type="ARBA" id="ARBA00022777"/>
    </source>
</evidence>
<dbReference type="GO" id="GO:0004550">
    <property type="term" value="F:nucleoside diphosphate kinase activity"/>
    <property type="evidence" value="ECO:0007669"/>
    <property type="project" value="TreeGrafter"/>
</dbReference>
<evidence type="ECO:0000256" key="6">
    <source>
        <dbReference type="ARBA" id="ARBA00022741"/>
    </source>
</evidence>
<organism evidence="20 21">
    <name type="scientific">Danionella cerebrum</name>
    <dbReference type="NCBI Taxonomy" id="2873325"/>
    <lineage>
        <taxon>Eukaryota</taxon>
        <taxon>Metazoa</taxon>
        <taxon>Chordata</taxon>
        <taxon>Craniata</taxon>
        <taxon>Vertebrata</taxon>
        <taxon>Euteleostomi</taxon>
        <taxon>Actinopterygii</taxon>
        <taxon>Neopterygii</taxon>
        <taxon>Teleostei</taxon>
        <taxon>Ostariophysi</taxon>
        <taxon>Cypriniformes</taxon>
        <taxon>Danionidae</taxon>
        <taxon>Danioninae</taxon>
        <taxon>Danionella</taxon>
    </lineage>
</organism>
<evidence type="ECO:0000256" key="3">
    <source>
        <dbReference type="ARBA" id="ARBA00012980"/>
    </source>
</evidence>
<dbReference type="GO" id="GO:0005739">
    <property type="term" value="C:mitochondrion"/>
    <property type="evidence" value="ECO:0007669"/>
    <property type="project" value="UniProtKB-SubCell"/>
</dbReference>
<dbReference type="PANTHER" id="PTHR10344:SF4">
    <property type="entry name" value="UMP-CMP KINASE 2, MITOCHONDRIAL"/>
    <property type="match status" value="1"/>
</dbReference>
<evidence type="ECO:0000256" key="14">
    <source>
        <dbReference type="ARBA" id="ARBA00051396"/>
    </source>
</evidence>
<evidence type="ECO:0000256" key="9">
    <source>
        <dbReference type="ARBA" id="ARBA00022946"/>
    </source>
</evidence>
<dbReference type="Proteomes" id="UP000316079">
    <property type="component" value="Unassembled WGS sequence"/>
</dbReference>
<evidence type="ECO:0000256" key="16">
    <source>
        <dbReference type="ARBA" id="ARBA00066590"/>
    </source>
</evidence>